<gene>
    <name evidence="2" type="ORF">LCPAC101_03270</name>
</gene>
<protein>
    <submittedName>
        <fullName evidence="2">Uncharacterized protein</fullName>
    </submittedName>
</protein>
<evidence type="ECO:0000313" key="2">
    <source>
        <dbReference type="EMBL" id="QBK90042.1"/>
    </source>
</evidence>
<sequence length="199" mass="20607">MSNLPITNPTTNPTRSKNNCKKHPNAETKTLTLTGNSSCKCCVAYGRALGALLRETGSIHSVLVNAANAKVDSPGGLTSTELVERLAAVQYFEVAALQLVSTAFLVDGKEISHKCCEGYAAQVQGQMVGLVNTTLTNALIAAFPLGTPPPLFPDGGLPPTPIPDSPPGTNLPGTVWGNIRVSLGTVIALLANAKDIATC</sequence>
<name>A0A481Z2Q3_9VIRU</name>
<dbReference type="EMBL" id="MK500457">
    <property type="protein sequence ID" value="QBK90042.1"/>
    <property type="molecule type" value="Genomic_DNA"/>
</dbReference>
<feature type="region of interest" description="Disordered" evidence="1">
    <location>
        <begin position="1"/>
        <end position="24"/>
    </location>
</feature>
<organism evidence="2">
    <name type="scientific">Pithovirus LCPAC101</name>
    <dbReference type="NCBI Taxonomy" id="2506586"/>
    <lineage>
        <taxon>Viruses</taxon>
        <taxon>Pithoviruses</taxon>
    </lineage>
</organism>
<accession>A0A481Z2Q3</accession>
<proteinExistence type="predicted"/>
<evidence type="ECO:0000256" key="1">
    <source>
        <dbReference type="SAM" id="MobiDB-lite"/>
    </source>
</evidence>
<reference evidence="2" key="1">
    <citation type="journal article" date="2019" name="MBio">
        <title>Virus Genomes from Deep Sea Sediments Expand the Ocean Megavirome and Support Independent Origins of Viral Gigantism.</title>
        <authorList>
            <person name="Backstrom D."/>
            <person name="Yutin N."/>
            <person name="Jorgensen S.L."/>
            <person name="Dharamshi J."/>
            <person name="Homa F."/>
            <person name="Zaremba-Niedwiedzka K."/>
            <person name="Spang A."/>
            <person name="Wolf Y.I."/>
            <person name="Koonin E.V."/>
            <person name="Ettema T.J."/>
        </authorList>
    </citation>
    <scope>NUCLEOTIDE SEQUENCE</scope>
</reference>